<evidence type="ECO:0000313" key="3">
    <source>
        <dbReference type="Proteomes" id="UP001150259"/>
    </source>
</evidence>
<protein>
    <submittedName>
        <fullName evidence="2">Uncharacterized protein</fullName>
    </submittedName>
</protein>
<comment type="caution">
    <text evidence="2">The sequence shown here is derived from an EMBL/GenBank/DDBJ whole genome shotgun (WGS) entry which is preliminary data.</text>
</comment>
<sequence>MSPLLLITSVIVISGLSSALTLHLRKVELHRGASPTVVAGVTAFNVVLFSLLALAIV</sequence>
<dbReference type="RefSeq" id="WP_272462087.1">
    <property type="nucleotide sequence ID" value="NZ_JAPFQL010000035.1"/>
</dbReference>
<keyword evidence="3" id="KW-1185">Reference proteome</keyword>
<keyword evidence="1" id="KW-1133">Transmembrane helix</keyword>
<dbReference type="EMBL" id="JAPFQL010000035">
    <property type="protein sequence ID" value="MDC5697510.1"/>
    <property type="molecule type" value="Genomic_DNA"/>
</dbReference>
<dbReference type="Proteomes" id="UP001150259">
    <property type="component" value="Unassembled WGS sequence"/>
</dbReference>
<evidence type="ECO:0000256" key="1">
    <source>
        <dbReference type="SAM" id="Phobius"/>
    </source>
</evidence>
<reference evidence="2 3" key="1">
    <citation type="submission" date="2022-11" db="EMBL/GenBank/DDBJ databases">
        <title>Anaerobic phenanthrene biodegradation by a DNRA strain PheN6.</title>
        <authorList>
            <person name="Zhang Z."/>
        </authorList>
    </citation>
    <scope>NUCLEOTIDE SEQUENCE [LARGE SCALE GENOMIC DNA]</scope>
    <source>
        <strain evidence="2 3">PheN6</strain>
    </source>
</reference>
<gene>
    <name evidence="2" type="ORF">OO014_09595</name>
</gene>
<proteinExistence type="predicted"/>
<accession>A0ABT5GI41</accession>
<organism evidence="2 3">
    <name type="scientific">Intrasporangium calvum</name>
    <dbReference type="NCBI Taxonomy" id="53358"/>
    <lineage>
        <taxon>Bacteria</taxon>
        <taxon>Bacillati</taxon>
        <taxon>Actinomycetota</taxon>
        <taxon>Actinomycetes</taxon>
        <taxon>Micrococcales</taxon>
        <taxon>Intrasporangiaceae</taxon>
        <taxon>Intrasporangium</taxon>
    </lineage>
</organism>
<keyword evidence="1" id="KW-0812">Transmembrane</keyword>
<feature type="transmembrane region" description="Helical" evidence="1">
    <location>
        <begin position="35"/>
        <end position="56"/>
    </location>
</feature>
<name>A0ABT5GI41_9MICO</name>
<keyword evidence="1" id="KW-0472">Membrane</keyword>
<evidence type="ECO:0000313" key="2">
    <source>
        <dbReference type="EMBL" id="MDC5697510.1"/>
    </source>
</evidence>